<feature type="non-terminal residue" evidence="1">
    <location>
        <position position="1"/>
    </location>
</feature>
<evidence type="ECO:0000313" key="1">
    <source>
        <dbReference type="EMBL" id="MFD1052205.1"/>
    </source>
</evidence>
<dbReference type="Proteomes" id="UP001597045">
    <property type="component" value="Unassembled WGS sequence"/>
</dbReference>
<keyword evidence="2" id="KW-1185">Reference proteome</keyword>
<reference evidence="2" key="1">
    <citation type="journal article" date="2019" name="Int. J. Syst. Evol. Microbiol.">
        <title>The Global Catalogue of Microorganisms (GCM) 10K type strain sequencing project: providing services to taxonomists for standard genome sequencing and annotation.</title>
        <authorList>
            <consortium name="The Broad Institute Genomics Platform"/>
            <consortium name="The Broad Institute Genome Sequencing Center for Infectious Disease"/>
            <person name="Wu L."/>
            <person name="Ma J."/>
        </authorList>
    </citation>
    <scope>NUCLEOTIDE SEQUENCE [LARGE SCALE GENOMIC DNA]</scope>
    <source>
        <strain evidence="2">JCM 31486</strain>
    </source>
</reference>
<dbReference type="EMBL" id="JBHTIS010004221">
    <property type="protein sequence ID" value="MFD1052205.1"/>
    <property type="molecule type" value="Genomic_DNA"/>
</dbReference>
<accession>A0ABW3MRS9</accession>
<feature type="non-terminal residue" evidence="1">
    <location>
        <position position="182"/>
    </location>
</feature>
<dbReference type="Gene3D" id="3.30.559.30">
    <property type="entry name" value="Nonribosomal peptide synthetase, condensation domain"/>
    <property type="match status" value="1"/>
</dbReference>
<gene>
    <name evidence="1" type="ORF">ACFQ1S_44840</name>
</gene>
<evidence type="ECO:0000313" key="2">
    <source>
        <dbReference type="Proteomes" id="UP001597045"/>
    </source>
</evidence>
<proteinExistence type="predicted"/>
<dbReference type="SUPFAM" id="SSF52777">
    <property type="entry name" value="CoA-dependent acyltransferases"/>
    <property type="match status" value="1"/>
</dbReference>
<name>A0ABW3MRS9_9PSEU</name>
<sequence length="182" mass="20141">LAAFLVGAARVTDANPMLTLMVVNNRFRPGYADSVSALIKLTLFLLDVADLTVGEVAVRAAGKALNAYKNAYYDPYEMDEVDQRVERERGEQFDLSCYYNDRRQGDRVHSGVPVPAAEDIHAALPHCELLWRPEVNIPRAKLHLCVDSLPGAVELVLSADTRYLNRDDMAALARAIEEAAVQ</sequence>
<comment type="caution">
    <text evidence="1">The sequence shown here is derived from an EMBL/GenBank/DDBJ whole genome shotgun (WGS) entry which is preliminary data.</text>
</comment>
<protein>
    <submittedName>
        <fullName evidence="1">Uncharacterized protein</fullName>
    </submittedName>
</protein>
<organism evidence="1 2">
    <name type="scientific">Kibdelosporangium lantanae</name>
    <dbReference type="NCBI Taxonomy" id="1497396"/>
    <lineage>
        <taxon>Bacteria</taxon>
        <taxon>Bacillati</taxon>
        <taxon>Actinomycetota</taxon>
        <taxon>Actinomycetes</taxon>
        <taxon>Pseudonocardiales</taxon>
        <taxon>Pseudonocardiaceae</taxon>
        <taxon>Kibdelosporangium</taxon>
    </lineage>
</organism>